<feature type="binding site" evidence="8">
    <location>
        <position position="85"/>
    </location>
    <ligand>
        <name>Fe cation</name>
        <dbReference type="ChEBI" id="CHEBI:24875"/>
        <label>1</label>
    </ligand>
</feature>
<feature type="binding site" evidence="8">
    <location>
        <position position="52"/>
    </location>
    <ligand>
        <name>Fe cation</name>
        <dbReference type="ChEBI" id="CHEBI:24875"/>
        <label>1</label>
    </ligand>
</feature>
<evidence type="ECO:0000256" key="5">
    <source>
        <dbReference type="ARBA" id="ARBA00023004"/>
    </source>
</evidence>
<keyword evidence="5 8" id="KW-0408">Iron</keyword>
<evidence type="ECO:0000256" key="4">
    <source>
        <dbReference type="ARBA" id="ARBA00023002"/>
    </source>
</evidence>
<evidence type="ECO:0000313" key="10">
    <source>
        <dbReference type="WBParaSite" id="TMUE_2000007585.1"/>
    </source>
</evidence>
<dbReference type="Proteomes" id="UP000046395">
    <property type="component" value="Unassembled WGS sequence"/>
</dbReference>
<evidence type="ECO:0000256" key="6">
    <source>
        <dbReference type="ARBA" id="ARBA00023033"/>
    </source>
</evidence>
<reference evidence="10" key="1">
    <citation type="submission" date="2019-12" db="UniProtKB">
        <authorList>
            <consortium name="WormBaseParasite"/>
        </authorList>
    </citation>
    <scope>IDENTIFICATION</scope>
</reference>
<dbReference type="AlphaFoldDB" id="A0A5S6QK78"/>
<keyword evidence="8" id="KW-0999">Mitochondrion inner membrane</keyword>
<feature type="binding site" evidence="8">
    <location>
        <position position="82"/>
    </location>
    <ligand>
        <name>Fe cation</name>
        <dbReference type="ChEBI" id="CHEBI:24875"/>
        <label>1</label>
    </ligand>
</feature>
<feature type="binding site" evidence="8">
    <location>
        <position position="134"/>
    </location>
    <ligand>
        <name>Fe cation</name>
        <dbReference type="ChEBI" id="CHEBI:24875"/>
        <label>2</label>
    </ligand>
</feature>
<dbReference type="STRING" id="70415.A0A5S6QK78"/>
<keyword evidence="7 8" id="KW-0472">Membrane</keyword>
<feature type="binding site" evidence="8">
    <location>
        <position position="170"/>
    </location>
    <ligand>
        <name>Fe cation</name>
        <dbReference type="ChEBI" id="CHEBI:24875"/>
        <label>2</label>
    </ligand>
</feature>
<dbReference type="UniPathway" id="UPA00232"/>
<evidence type="ECO:0000313" key="9">
    <source>
        <dbReference type="Proteomes" id="UP000046395"/>
    </source>
</evidence>
<dbReference type="GO" id="GO:0046872">
    <property type="term" value="F:metal ion binding"/>
    <property type="evidence" value="ECO:0007669"/>
    <property type="project" value="UniProtKB-KW"/>
</dbReference>
<proteinExistence type="inferred from homology"/>
<keyword evidence="9" id="KW-1185">Reference proteome</keyword>
<protein>
    <recommendedName>
        <fullName evidence="8">5-demethoxyubiquinone hydroxylase, mitochondrial</fullName>
        <shortName evidence="8">DMQ hydroxylase</shortName>
        <ecNumber evidence="8">1.14.99.60</ecNumber>
    </recommendedName>
    <alternativeName>
        <fullName evidence="8">Ubiquinone biosynthesis monooxygenase COQ7</fullName>
    </alternativeName>
</protein>
<keyword evidence="2 8" id="KW-0831">Ubiquinone biosynthesis</keyword>
<keyword evidence="8" id="KW-0496">Mitochondrion</keyword>
<keyword evidence="3 8" id="KW-0479">Metal-binding</keyword>
<keyword evidence="6 8" id="KW-0503">Monooxygenase</keyword>
<dbReference type="InterPro" id="IPR009078">
    <property type="entry name" value="Ferritin-like_SF"/>
</dbReference>
<evidence type="ECO:0000256" key="1">
    <source>
        <dbReference type="ARBA" id="ARBA00004749"/>
    </source>
</evidence>
<comment type="subunit">
    <text evidence="8">Component of a multi-subunit COQ enzyme complex.</text>
</comment>
<dbReference type="WBParaSite" id="TMUE_2000007585.1">
    <property type="protein sequence ID" value="TMUE_2000007585.1"/>
    <property type="gene ID" value="WBGene00302639"/>
</dbReference>
<comment type="subcellular location">
    <subcellularLocation>
        <location evidence="8">Mitochondrion inner membrane</location>
        <topology evidence="8">Peripheral membrane protein</topology>
        <orientation evidence="8">Matrix side</orientation>
    </subcellularLocation>
</comment>
<evidence type="ECO:0000256" key="8">
    <source>
        <dbReference type="HAMAP-Rule" id="MF_03194"/>
    </source>
</evidence>
<dbReference type="SUPFAM" id="SSF47240">
    <property type="entry name" value="Ferritin-like"/>
    <property type="match status" value="1"/>
</dbReference>
<dbReference type="GO" id="GO:0031314">
    <property type="term" value="C:extrinsic component of mitochondrial inner membrane"/>
    <property type="evidence" value="ECO:0007669"/>
    <property type="project" value="UniProtKB-UniRule"/>
</dbReference>
<comment type="cofactor">
    <cofactor evidence="8">
        <name>Fe cation</name>
        <dbReference type="ChEBI" id="CHEBI:24875"/>
    </cofactor>
    <text evidence="8">Binds 2 iron ions per subunit.</text>
</comment>
<feature type="binding site" evidence="8">
    <location>
        <position position="82"/>
    </location>
    <ligand>
        <name>Fe cation</name>
        <dbReference type="ChEBI" id="CHEBI:24875"/>
        <label>2</label>
    </ligand>
</feature>
<organism evidence="9 10">
    <name type="scientific">Trichuris muris</name>
    <name type="common">Mouse whipworm</name>
    <dbReference type="NCBI Taxonomy" id="70415"/>
    <lineage>
        <taxon>Eukaryota</taxon>
        <taxon>Metazoa</taxon>
        <taxon>Ecdysozoa</taxon>
        <taxon>Nematoda</taxon>
        <taxon>Enoplea</taxon>
        <taxon>Dorylaimia</taxon>
        <taxon>Trichinellida</taxon>
        <taxon>Trichuridae</taxon>
        <taxon>Trichuris</taxon>
    </lineage>
</organism>
<evidence type="ECO:0000256" key="2">
    <source>
        <dbReference type="ARBA" id="ARBA00022688"/>
    </source>
</evidence>
<feature type="binding site" evidence="8">
    <location>
        <position position="173"/>
    </location>
    <ligand>
        <name>Fe cation</name>
        <dbReference type="ChEBI" id="CHEBI:24875"/>
        <label>2</label>
    </ligand>
</feature>
<sequence length="209" mass="23148">MLGLLKLVHGRPLPLVAFRSTLAVADASNRTEGSSSRRDLLERIIRVNHAGEVGADNIYCGQLFVLGGSSMGRLVQRMKAQEARHLRKFNDMVKENGVRPTTLLPLWNVAGFALGVITASLGPKTAMACTVAVEEVIGQHYNDQIRDLMSDSEEVHKDLILTLKEFRDDELEHLDCGMQNAAEQAPFYAALTWLIQTGCKTAIWMSERV</sequence>
<evidence type="ECO:0000256" key="3">
    <source>
        <dbReference type="ARBA" id="ARBA00022723"/>
    </source>
</evidence>
<dbReference type="PANTHER" id="PTHR11237:SF4">
    <property type="entry name" value="5-DEMETHOXYUBIQUINONE HYDROXYLASE, MITOCHONDRIAL"/>
    <property type="match status" value="1"/>
</dbReference>
<dbReference type="EC" id="1.14.99.60" evidence="8"/>
<feature type="binding site" evidence="8">
    <location>
        <position position="170"/>
    </location>
    <ligand>
        <name>Fe cation</name>
        <dbReference type="ChEBI" id="CHEBI:24875"/>
        <label>1</label>
    </ligand>
</feature>
<dbReference type="Pfam" id="PF03232">
    <property type="entry name" value="COQ7"/>
    <property type="match status" value="1"/>
</dbReference>
<comment type="pathway">
    <text evidence="1 8">Cofactor biosynthesis; ubiquinone biosynthesis.</text>
</comment>
<comment type="similarity">
    <text evidence="8">Belongs to the COQ7 family.</text>
</comment>
<comment type="function">
    <text evidence="8">Catalyzes the hydroxylation of 2-polyprenyl-3-methyl-6-methoxy-1,4-benzoquinol (DMQH2) during ubiquinone biosynthesis. Has also a structural role in the COQ enzyme complex, stabilizing other COQ polypeptides. Involved in lifespan determination in a ubiquinone-independent manner.</text>
</comment>
<dbReference type="HAMAP" id="MF_01658">
    <property type="entry name" value="COQ7"/>
    <property type="match status" value="1"/>
</dbReference>
<comment type="catalytic activity">
    <reaction evidence="8">
        <text>a 5-methoxy-2-methyl-3-(all-trans-polyprenyl)benzene-1,4-diol + AH2 + O2 = a 3-demethylubiquinol + A + H2O</text>
        <dbReference type="Rhea" id="RHEA:50908"/>
        <dbReference type="Rhea" id="RHEA-COMP:10859"/>
        <dbReference type="Rhea" id="RHEA-COMP:10914"/>
        <dbReference type="ChEBI" id="CHEBI:13193"/>
        <dbReference type="ChEBI" id="CHEBI:15377"/>
        <dbReference type="ChEBI" id="CHEBI:15379"/>
        <dbReference type="ChEBI" id="CHEBI:17499"/>
        <dbReference type="ChEBI" id="CHEBI:84167"/>
        <dbReference type="ChEBI" id="CHEBI:84422"/>
        <dbReference type="EC" id="1.14.99.60"/>
    </reaction>
</comment>
<name>A0A5S6QK78_TRIMR</name>
<dbReference type="GO" id="GO:0016709">
    <property type="term" value="F:oxidoreductase activity, acting on paired donors, with incorporation or reduction of molecular oxygen, NAD(P)H as one donor, and incorporation of one atom of oxygen"/>
    <property type="evidence" value="ECO:0007669"/>
    <property type="project" value="UniProtKB-UniRule"/>
</dbReference>
<accession>A0A5S6QK78</accession>
<evidence type="ECO:0000256" key="7">
    <source>
        <dbReference type="ARBA" id="ARBA00023136"/>
    </source>
</evidence>
<keyword evidence="4 8" id="KW-0560">Oxidoreductase</keyword>
<dbReference type="PANTHER" id="PTHR11237">
    <property type="entry name" value="COENZYME Q10 BIOSYNTHESIS PROTEIN 7"/>
    <property type="match status" value="1"/>
</dbReference>
<dbReference type="InterPro" id="IPR011566">
    <property type="entry name" value="Ubq_synth_Coq7"/>
</dbReference>
<dbReference type="CDD" id="cd01042">
    <property type="entry name" value="DMQH"/>
    <property type="match status" value="1"/>
</dbReference>
<dbReference type="GO" id="GO:0008682">
    <property type="term" value="F:3-demethoxyubiquinol 3-hydroxylase activity"/>
    <property type="evidence" value="ECO:0007669"/>
    <property type="project" value="UniProtKB-EC"/>
</dbReference>
<dbReference type="GO" id="GO:0006744">
    <property type="term" value="P:ubiquinone biosynthetic process"/>
    <property type="evidence" value="ECO:0007669"/>
    <property type="project" value="UniProtKB-UniRule"/>
</dbReference>